<evidence type="ECO:0000259" key="3">
    <source>
        <dbReference type="Pfam" id="PF01050"/>
    </source>
</evidence>
<dbReference type="InterPro" id="IPR050385">
    <property type="entry name" value="Archaeal_FAD_synthase"/>
</dbReference>
<dbReference type="SUPFAM" id="SSF52374">
    <property type="entry name" value="Nucleotidylyl transferase"/>
    <property type="match status" value="1"/>
</dbReference>
<dbReference type="PANTHER" id="PTHR43793">
    <property type="entry name" value="FAD SYNTHASE"/>
    <property type="match status" value="1"/>
</dbReference>
<keyword evidence="1" id="KW-0808">Transferase</keyword>
<dbReference type="InterPro" id="IPR014729">
    <property type="entry name" value="Rossmann-like_a/b/a_fold"/>
</dbReference>
<dbReference type="Proteomes" id="UP000178249">
    <property type="component" value="Unassembled WGS sequence"/>
</dbReference>
<dbReference type="GO" id="GO:0005976">
    <property type="term" value="P:polysaccharide metabolic process"/>
    <property type="evidence" value="ECO:0007669"/>
    <property type="project" value="InterPro"/>
</dbReference>
<feature type="domain" description="Cytidyltransferase-like" evidence="4">
    <location>
        <begin position="19"/>
        <end position="112"/>
    </location>
</feature>
<dbReference type="EMBL" id="MFKP01000019">
    <property type="protein sequence ID" value="OGG44161.1"/>
    <property type="molecule type" value="Genomic_DNA"/>
</dbReference>
<dbReference type="InterPro" id="IPR014710">
    <property type="entry name" value="RmlC-like_jellyroll"/>
</dbReference>
<evidence type="ECO:0000256" key="1">
    <source>
        <dbReference type="ARBA" id="ARBA00022679"/>
    </source>
</evidence>
<name>A0A1F6C4U9_9BACT</name>
<evidence type="ECO:0000313" key="6">
    <source>
        <dbReference type="Proteomes" id="UP000178249"/>
    </source>
</evidence>
<dbReference type="Pfam" id="PF01467">
    <property type="entry name" value="CTP_transf_like"/>
    <property type="match status" value="1"/>
</dbReference>
<proteinExistence type="predicted"/>
<dbReference type="CDD" id="cd02213">
    <property type="entry name" value="cupin_PMI_typeII_C"/>
    <property type="match status" value="1"/>
</dbReference>
<keyword evidence="2" id="KW-0548">Nucleotidyltransferase</keyword>
<dbReference type="SUPFAM" id="SSF51182">
    <property type="entry name" value="RmlC-like cupins"/>
    <property type="match status" value="1"/>
</dbReference>
<dbReference type="InterPro" id="IPR004821">
    <property type="entry name" value="Cyt_trans-like"/>
</dbReference>
<evidence type="ECO:0000259" key="4">
    <source>
        <dbReference type="Pfam" id="PF01467"/>
    </source>
</evidence>
<gene>
    <name evidence="5" type="ORF">A2841_03925</name>
</gene>
<dbReference type="Gene3D" id="2.60.120.10">
    <property type="entry name" value="Jelly Rolls"/>
    <property type="match status" value="1"/>
</dbReference>
<dbReference type="InterPro" id="IPR001538">
    <property type="entry name" value="Man6P_isomerase-2_C"/>
</dbReference>
<sequence length="265" mass="29290">MAKPKAQSAKKKKKVVVVSGGFDPIHVGHVRLMQKAKKLGDELVVILNNDNWLKTKKGFVFMPEKERAEVLKGLGVVDRVVITGHKKNDTDRSVSKELARLKPDIFANGGDRKTAAHIPEAVVCKKYGIKMVFNVGPGGKVQSSSWLTGKLAGKAIMDVRPWGHEEVLKSMPHYWVKMLTVNAGHRFSLQIHSHRTEVWVCVEGKLTAEIDGKKIPMSVGDIIIAPQGKTHRLGSLKGGTIAEIAYGDRVVEDDFVRLEDDYGRV</sequence>
<accession>A0A1F6C4U9</accession>
<dbReference type="NCBIfam" id="TIGR00125">
    <property type="entry name" value="cyt_tran_rel"/>
    <property type="match status" value="1"/>
</dbReference>
<dbReference type="Pfam" id="PF01050">
    <property type="entry name" value="MannoseP_isomer"/>
    <property type="match status" value="1"/>
</dbReference>
<evidence type="ECO:0000256" key="2">
    <source>
        <dbReference type="ARBA" id="ARBA00022695"/>
    </source>
</evidence>
<organism evidence="5 6">
    <name type="scientific">Candidatus Kaiserbacteria bacterium RIFCSPHIGHO2_01_FULL_48_10</name>
    <dbReference type="NCBI Taxonomy" id="1798476"/>
    <lineage>
        <taxon>Bacteria</taxon>
        <taxon>Candidatus Kaiseribacteriota</taxon>
    </lineage>
</organism>
<feature type="domain" description="Mannose-6-phosphate isomerase type II C-terminal" evidence="3">
    <location>
        <begin position="159"/>
        <end position="260"/>
    </location>
</feature>
<evidence type="ECO:0008006" key="7">
    <source>
        <dbReference type="Google" id="ProtNLM"/>
    </source>
</evidence>
<dbReference type="PANTHER" id="PTHR43793:SF1">
    <property type="entry name" value="FAD SYNTHASE"/>
    <property type="match status" value="1"/>
</dbReference>
<dbReference type="AlphaFoldDB" id="A0A1F6C4U9"/>
<comment type="caution">
    <text evidence="5">The sequence shown here is derived from an EMBL/GenBank/DDBJ whole genome shotgun (WGS) entry which is preliminary data.</text>
</comment>
<dbReference type="InterPro" id="IPR011051">
    <property type="entry name" value="RmlC_Cupin_sf"/>
</dbReference>
<evidence type="ECO:0000313" key="5">
    <source>
        <dbReference type="EMBL" id="OGG44161.1"/>
    </source>
</evidence>
<dbReference type="Gene3D" id="3.40.50.620">
    <property type="entry name" value="HUPs"/>
    <property type="match status" value="1"/>
</dbReference>
<reference evidence="5 6" key="1">
    <citation type="journal article" date="2016" name="Nat. Commun.">
        <title>Thousands of microbial genomes shed light on interconnected biogeochemical processes in an aquifer system.</title>
        <authorList>
            <person name="Anantharaman K."/>
            <person name="Brown C.T."/>
            <person name="Hug L.A."/>
            <person name="Sharon I."/>
            <person name="Castelle C.J."/>
            <person name="Probst A.J."/>
            <person name="Thomas B.C."/>
            <person name="Singh A."/>
            <person name="Wilkins M.J."/>
            <person name="Karaoz U."/>
            <person name="Brodie E.L."/>
            <person name="Williams K.H."/>
            <person name="Hubbard S.S."/>
            <person name="Banfield J.F."/>
        </authorList>
    </citation>
    <scope>NUCLEOTIDE SEQUENCE [LARGE SCALE GENOMIC DNA]</scope>
</reference>
<dbReference type="GO" id="GO:0016779">
    <property type="term" value="F:nucleotidyltransferase activity"/>
    <property type="evidence" value="ECO:0007669"/>
    <property type="project" value="UniProtKB-KW"/>
</dbReference>
<protein>
    <recommendedName>
        <fullName evidence="7">Cytidyltransferase-like domain-containing protein</fullName>
    </recommendedName>
</protein>